<dbReference type="RefSeq" id="WP_023172369.1">
    <property type="nucleotide sequence ID" value="NC_022600.1"/>
</dbReference>
<feature type="compositionally biased region" description="Basic and acidic residues" evidence="1">
    <location>
        <begin position="36"/>
        <end position="91"/>
    </location>
</feature>
<proteinExistence type="predicted"/>
<sequence length="91" mass="10178">MQRSLVAVLAAFSLLGSFVVPALAQTSTPETTSRQKMTDKTETKTTTKEKDNTLSEMRERQVKSDRRAKAQRAEMTKDVKNKTSDVKKKAS</sequence>
<keyword evidence="4" id="KW-1185">Reference proteome</keyword>
<dbReference type="EMBL" id="CP003587">
    <property type="protein sequence ID" value="AGY57301.1"/>
    <property type="molecule type" value="Genomic_DNA"/>
</dbReference>
<organism evidence="3 4">
    <name type="scientific">Gloeobacter kilaueensis (strain ATCC BAA-2537 / CCAP 1431/1 / ULC 316 / JS1)</name>
    <dbReference type="NCBI Taxonomy" id="1183438"/>
    <lineage>
        <taxon>Bacteria</taxon>
        <taxon>Bacillati</taxon>
        <taxon>Cyanobacteriota</taxon>
        <taxon>Cyanophyceae</taxon>
        <taxon>Gloeobacterales</taxon>
        <taxon>Gloeobacteraceae</taxon>
        <taxon>Gloeobacter</taxon>
    </lineage>
</organism>
<evidence type="ECO:0000256" key="2">
    <source>
        <dbReference type="SAM" id="SignalP"/>
    </source>
</evidence>
<evidence type="ECO:0000313" key="4">
    <source>
        <dbReference type="Proteomes" id="UP000017396"/>
    </source>
</evidence>
<feature type="compositionally biased region" description="Polar residues" evidence="1">
    <location>
        <begin position="26"/>
        <end position="35"/>
    </location>
</feature>
<accession>U5QEI4</accession>
<feature type="region of interest" description="Disordered" evidence="1">
    <location>
        <begin position="26"/>
        <end position="91"/>
    </location>
</feature>
<protein>
    <submittedName>
        <fullName evidence="3">Uncharacterized protein</fullName>
    </submittedName>
</protein>
<gene>
    <name evidence="3" type="ORF">GKIL_1055</name>
</gene>
<keyword evidence="2" id="KW-0732">Signal</keyword>
<evidence type="ECO:0000313" key="3">
    <source>
        <dbReference type="EMBL" id="AGY57301.1"/>
    </source>
</evidence>
<dbReference type="AlphaFoldDB" id="U5QEI4"/>
<feature type="signal peptide" evidence="2">
    <location>
        <begin position="1"/>
        <end position="24"/>
    </location>
</feature>
<dbReference type="KEGG" id="glj:GKIL_1055"/>
<dbReference type="Proteomes" id="UP000017396">
    <property type="component" value="Chromosome"/>
</dbReference>
<name>U5QEI4_GLOK1</name>
<dbReference type="HOGENOM" id="CLU_187560_0_0_3"/>
<evidence type="ECO:0000256" key="1">
    <source>
        <dbReference type="SAM" id="MobiDB-lite"/>
    </source>
</evidence>
<feature type="chain" id="PRO_5004664010" evidence="2">
    <location>
        <begin position="25"/>
        <end position="91"/>
    </location>
</feature>
<reference evidence="3 4" key="1">
    <citation type="journal article" date="2013" name="PLoS ONE">
        <title>Cultivation and Complete Genome Sequencing of Gloeobacter kilaueensis sp. nov., from a Lava Cave in Kilauea Caldera, Hawai'i.</title>
        <authorList>
            <person name="Saw J.H."/>
            <person name="Schatz M."/>
            <person name="Brown M.V."/>
            <person name="Kunkel D.D."/>
            <person name="Foster J.S."/>
            <person name="Shick H."/>
            <person name="Christensen S."/>
            <person name="Hou S."/>
            <person name="Wan X."/>
            <person name="Donachie S.P."/>
        </authorList>
    </citation>
    <scope>NUCLEOTIDE SEQUENCE [LARGE SCALE GENOMIC DNA]</scope>
    <source>
        <strain evidence="4">JS</strain>
    </source>
</reference>
<dbReference type="STRING" id="1183438.GKIL_1055"/>